<dbReference type="SUPFAM" id="SSF143011">
    <property type="entry name" value="RelE-like"/>
    <property type="match status" value="1"/>
</dbReference>
<dbReference type="EMBL" id="LCFD01000011">
    <property type="protein sequence ID" value="KKS86356.1"/>
    <property type="molecule type" value="Genomic_DNA"/>
</dbReference>
<evidence type="ECO:0000313" key="2">
    <source>
        <dbReference type="Proteomes" id="UP000034050"/>
    </source>
</evidence>
<evidence type="ECO:0000313" key="1">
    <source>
        <dbReference type="EMBL" id="KKS86356.1"/>
    </source>
</evidence>
<dbReference type="Gene3D" id="3.30.2310.20">
    <property type="entry name" value="RelE-like"/>
    <property type="match status" value="1"/>
</dbReference>
<dbReference type="Proteomes" id="UP000034050">
    <property type="component" value="Unassembled WGS sequence"/>
</dbReference>
<gene>
    <name evidence="1" type="ORF">UV61_C0011G0004</name>
</gene>
<dbReference type="InterPro" id="IPR035093">
    <property type="entry name" value="RelE/ParE_toxin_dom_sf"/>
</dbReference>
<protein>
    <submittedName>
        <fullName evidence="1">Plasmid stabilization system</fullName>
    </submittedName>
</protein>
<comment type="caution">
    <text evidence="1">The sequence shown here is derived from an EMBL/GenBank/DDBJ whole genome shotgun (WGS) entry which is preliminary data.</text>
</comment>
<accession>A0A0G1ETE5</accession>
<name>A0A0G1ETE5_9BACT</name>
<reference evidence="1 2" key="1">
    <citation type="journal article" date="2015" name="Nature">
        <title>rRNA introns, odd ribosomes, and small enigmatic genomes across a large radiation of phyla.</title>
        <authorList>
            <person name="Brown C.T."/>
            <person name="Hug L.A."/>
            <person name="Thomas B.C."/>
            <person name="Sharon I."/>
            <person name="Castelle C.J."/>
            <person name="Singh A."/>
            <person name="Wilkins M.J."/>
            <person name="Williams K.H."/>
            <person name="Banfield J.F."/>
        </authorList>
    </citation>
    <scope>NUCLEOTIDE SEQUENCE [LARGE SCALE GENOMIC DNA]</scope>
</reference>
<organism evidence="1 2">
    <name type="scientific">Candidatus Gottesmanbacteria bacterium GW2011_GWB1_43_11</name>
    <dbReference type="NCBI Taxonomy" id="1618446"/>
    <lineage>
        <taxon>Bacteria</taxon>
        <taxon>Candidatus Gottesmaniibacteriota</taxon>
    </lineage>
</organism>
<dbReference type="STRING" id="1618446.UV61_C0011G0004"/>
<dbReference type="AlphaFoldDB" id="A0A0G1ETE5"/>
<sequence length="87" mass="10067">MKIYVTPSYSSKLRKLTKNDPRLTAKVKKRIALFSQDQKYPGLKLHKLLGGMHDSWIFSITADVRIIIVYRYGDVVLVDIGKHDDVY</sequence>
<proteinExistence type="predicted"/>